<name>A0A8H7UF97_MORIS</name>
<comment type="similarity">
    <text evidence="1 4">Belongs to the eukaryotic ribosomal protein eL36 family.</text>
</comment>
<dbReference type="GO" id="GO:0003735">
    <property type="term" value="F:structural constituent of ribosome"/>
    <property type="evidence" value="ECO:0007669"/>
    <property type="project" value="InterPro"/>
</dbReference>
<dbReference type="Proteomes" id="UP000654370">
    <property type="component" value="Unassembled WGS sequence"/>
</dbReference>
<keyword evidence="6" id="KW-1185">Reference proteome</keyword>
<dbReference type="InterPro" id="IPR038097">
    <property type="entry name" value="Ribosomal_eL36_sf"/>
</dbReference>
<dbReference type="Gene3D" id="1.10.10.1760">
    <property type="entry name" value="60S ribosomal protein L36"/>
    <property type="match status" value="1"/>
</dbReference>
<dbReference type="Pfam" id="PF01158">
    <property type="entry name" value="Ribosomal_L36e"/>
    <property type="match status" value="1"/>
</dbReference>
<dbReference type="GO" id="GO:0005840">
    <property type="term" value="C:ribosome"/>
    <property type="evidence" value="ECO:0007669"/>
    <property type="project" value="UniProtKB-KW"/>
</dbReference>
<dbReference type="InterPro" id="IPR000509">
    <property type="entry name" value="Ribosomal_eL36"/>
</dbReference>
<dbReference type="OrthoDB" id="9616667at2759"/>
<gene>
    <name evidence="5" type="ORF">INT43_007861</name>
</gene>
<dbReference type="GO" id="GO:1990904">
    <property type="term" value="C:ribonucleoprotein complex"/>
    <property type="evidence" value="ECO:0007669"/>
    <property type="project" value="UniProtKB-KW"/>
</dbReference>
<dbReference type="GO" id="GO:0006412">
    <property type="term" value="P:translation"/>
    <property type="evidence" value="ECO:0007669"/>
    <property type="project" value="InterPro"/>
</dbReference>
<dbReference type="AlphaFoldDB" id="A0A8H7UF97"/>
<evidence type="ECO:0000256" key="3">
    <source>
        <dbReference type="ARBA" id="ARBA00023274"/>
    </source>
</evidence>
<evidence type="ECO:0000256" key="1">
    <source>
        <dbReference type="ARBA" id="ARBA00006509"/>
    </source>
</evidence>
<dbReference type="EMBL" id="JAEPQZ010000009">
    <property type="protein sequence ID" value="KAG2177204.1"/>
    <property type="molecule type" value="Genomic_DNA"/>
</dbReference>
<protein>
    <recommendedName>
        <fullName evidence="4">60S ribosomal protein L36</fullName>
    </recommendedName>
</protein>
<evidence type="ECO:0000256" key="4">
    <source>
        <dbReference type="RuleBase" id="RU000665"/>
    </source>
</evidence>
<evidence type="ECO:0000313" key="5">
    <source>
        <dbReference type="EMBL" id="KAG2177204.1"/>
    </source>
</evidence>
<keyword evidence="2 4" id="KW-0689">Ribosomal protein</keyword>
<evidence type="ECO:0000313" key="6">
    <source>
        <dbReference type="Proteomes" id="UP000654370"/>
    </source>
</evidence>
<dbReference type="PROSITE" id="PS01190">
    <property type="entry name" value="RIBOSOMAL_L36E"/>
    <property type="match status" value="1"/>
</dbReference>
<reference evidence="5" key="1">
    <citation type="submission" date="2020-12" db="EMBL/GenBank/DDBJ databases">
        <title>Metabolic potential, ecology and presence of endohyphal bacteria is reflected in genomic diversity of Mucoromycotina.</title>
        <authorList>
            <person name="Muszewska A."/>
            <person name="Okrasinska A."/>
            <person name="Steczkiewicz K."/>
            <person name="Drgas O."/>
            <person name="Orlowska M."/>
            <person name="Perlinska-Lenart U."/>
            <person name="Aleksandrzak-Piekarczyk T."/>
            <person name="Szatraj K."/>
            <person name="Zielenkiewicz U."/>
            <person name="Pilsyk S."/>
            <person name="Malc E."/>
            <person name="Mieczkowski P."/>
            <person name="Kruszewska J.S."/>
            <person name="Biernat P."/>
            <person name="Pawlowska J."/>
        </authorList>
    </citation>
    <scope>NUCLEOTIDE SEQUENCE</scope>
    <source>
        <strain evidence="5">WA0000067209</strain>
    </source>
</reference>
<evidence type="ECO:0000256" key="2">
    <source>
        <dbReference type="ARBA" id="ARBA00022980"/>
    </source>
</evidence>
<dbReference type="FunFam" id="1.10.10.1760:FF:000003">
    <property type="entry name" value="60S ribosomal protein L36"/>
    <property type="match status" value="1"/>
</dbReference>
<dbReference type="PANTHER" id="PTHR10114">
    <property type="entry name" value="60S RIBOSOMAL PROTEIN L36"/>
    <property type="match status" value="1"/>
</dbReference>
<feature type="non-terminal residue" evidence="5">
    <location>
        <position position="118"/>
    </location>
</feature>
<comment type="caution">
    <text evidence="5">The sequence shown here is derived from an EMBL/GenBank/DDBJ whole genome shotgun (WGS) entry which is preliminary data.</text>
</comment>
<organism evidence="5 6">
    <name type="scientific">Mortierella isabellina</name>
    <name type="common">Filamentous fungus</name>
    <name type="synonym">Umbelopsis isabellina</name>
    <dbReference type="NCBI Taxonomy" id="91625"/>
    <lineage>
        <taxon>Eukaryota</taxon>
        <taxon>Fungi</taxon>
        <taxon>Fungi incertae sedis</taxon>
        <taxon>Mucoromycota</taxon>
        <taxon>Mucoromycotina</taxon>
        <taxon>Umbelopsidomycetes</taxon>
        <taxon>Umbelopsidales</taxon>
        <taxon>Umbelopsidaceae</taxon>
        <taxon>Umbelopsis</taxon>
    </lineage>
</organism>
<accession>A0A8H7UF97</accession>
<keyword evidence="3 4" id="KW-0687">Ribonucleoprotein</keyword>
<sequence>TSEILKLPFTFSIAMAASGIAVGLNKGHITARRELKVTPSYKKGVQSKRTKFVRDLVREVAGFAPYERRIMELIKNSKDKRAKKLCKKRVSDLRLGTFVRAKAKVEELTNVIAEQRRH</sequence>
<proteinExistence type="inferred from homology"/>